<dbReference type="PANTHER" id="PTHR10417:SF2">
    <property type="entry name" value="GLUCOCORTICOID MODULATORY ELEMENT-BINDING PROTEIN 2"/>
    <property type="match status" value="1"/>
</dbReference>
<organism evidence="5 6">
    <name type="scientific">Sinocyclocheilus anshuiensis</name>
    <dbReference type="NCBI Taxonomy" id="1608454"/>
    <lineage>
        <taxon>Eukaryota</taxon>
        <taxon>Metazoa</taxon>
        <taxon>Chordata</taxon>
        <taxon>Craniata</taxon>
        <taxon>Vertebrata</taxon>
        <taxon>Euteleostomi</taxon>
        <taxon>Actinopterygii</taxon>
        <taxon>Neopterygii</taxon>
        <taxon>Teleostei</taxon>
        <taxon>Ostariophysi</taxon>
        <taxon>Cypriniformes</taxon>
        <taxon>Cyprinidae</taxon>
        <taxon>Cyprininae</taxon>
        <taxon>Sinocyclocheilus</taxon>
    </lineage>
</organism>
<evidence type="ECO:0000256" key="3">
    <source>
        <dbReference type="ARBA" id="ARBA00023242"/>
    </source>
</evidence>
<protein>
    <recommendedName>
        <fullName evidence="4">SAND domain-containing protein</fullName>
    </recommendedName>
</protein>
<dbReference type="GO" id="GO:0006357">
    <property type="term" value="P:regulation of transcription by RNA polymerase II"/>
    <property type="evidence" value="ECO:0007669"/>
    <property type="project" value="TreeGrafter"/>
</dbReference>
<keyword evidence="3" id="KW-0539">Nucleus</keyword>
<accession>A0A671QWW3</accession>
<proteinExistence type="predicted"/>
<evidence type="ECO:0000313" key="5">
    <source>
        <dbReference type="Ensembl" id="ENSSANP00000075280.1"/>
    </source>
</evidence>
<evidence type="ECO:0000313" key="6">
    <source>
        <dbReference type="Proteomes" id="UP000472260"/>
    </source>
</evidence>
<keyword evidence="1" id="KW-0805">Transcription regulation</keyword>
<dbReference type="GO" id="GO:0000978">
    <property type="term" value="F:RNA polymerase II cis-regulatory region sequence-specific DNA binding"/>
    <property type="evidence" value="ECO:0007669"/>
    <property type="project" value="TreeGrafter"/>
</dbReference>
<evidence type="ECO:0000256" key="1">
    <source>
        <dbReference type="ARBA" id="ARBA00023015"/>
    </source>
</evidence>
<dbReference type="InterPro" id="IPR010919">
    <property type="entry name" value="SAND-like_dom_sf"/>
</dbReference>
<keyword evidence="6" id="KW-1185">Reference proteome</keyword>
<dbReference type="GO" id="GO:0005634">
    <property type="term" value="C:nucleus"/>
    <property type="evidence" value="ECO:0007669"/>
    <property type="project" value="TreeGrafter"/>
</dbReference>
<sequence>MTSSSEVNVHMEEVVVVTTPDTAGQTSSAEEEKNILVVTDLEQSGENIMEQAMESEAESSATISLPKNTVLVKISEDTDVEGDILYPITCGDSKANLVWKKFVCPGINIKCVQVNT</sequence>
<dbReference type="Ensembl" id="ENSSANT00000080030.1">
    <property type="protein sequence ID" value="ENSSANP00000075280.1"/>
    <property type="gene ID" value="ENSSANG00000037527.1"/>
</dbReference>
<evidence type="ECO:0000256" key="2">
    <source>
        <dbReference type="ARBA" id="ARBA00023163"/>
    </source>
</evidence>
<name>A0A671QWW3_9TELE</name>
<dbReference type="PANTHER" id="PTHR10417">
    <property type="entry name" value="GLUCOCORTICOID MODULATORY ELEMENT-BINDING PROTEIN"/>
    <property type="match status" value="1"/>
</dbReference>
<dbReference type="GO" id="GO:0046872">
    <property type="term" value="F:metal ion binding"/>
    <property type="evidence" value="ECO:0007669"/>
    <property type="project" value="UniProtKB-KW"/>
</dbReference>
<dbReference type="Pfam" id="PF01342">
    <property type="entry name" value="SAND"/>
    <property type="match status" value="1"/>
</dbReference>
<dbReference type="SUPFAM" id="SSF63763">
    <property type="entry name" value="SAND domain-like"/>
    <property type="match status" value="1"/>
</dbReference>
<dbReference type="AlphaFoldDB" id="A0A671QWW3"/>
<dbReference type="Gene3D" id="3.10.390.10">
    <property type="entry name" value="SAND domain-like"/>
    <property type="match status" value="1"/>
</dbReference>
<feature type="domain" description="SAND" evidence="4">
    <location>
        <begin position="75"/>
        <end position="116"/>
    </location>
</feature>
<reference evidence="5" key="1">
    <citation type="submission" date="2025-08" db="UniProtKB">
        <authorList>
            <consortium name="Ensembl"/>
        </authorList>
    </citation>
    <scope>IDENTIFICATION</scope>
</reference>
<evidence type="ECO:0000259" key="4">
    <source>
        <dbReference type="PROSITE" id="PS50864"/>
    </source>
</evidence>
<keyword evidence="2" id="KW-0804">Transcription</keyword>
<dbReference type="InterPro" id="IPR000770">
    <property type="entry name" value="SAND_dom"/>
</dbReference>
<dbReference type="Proteomes" id="UP000472260">
    <property type="component" value="Unassembled WGS sequence"/>
</dbReference>
<dbReference type="PROSITE" id="PS50864">
    <property type="entry name" value="SAND"/>
    <property type="match status" value="1"/>
</dbReference>
<reference evidence="5" key="2">
    <citation type="submission" date="2025-09" db="UniProtKB">
        <authorList>
            <consortium name="Ensembl"/>
        </authorList>
    </citation>
    <scope>IDENTIFICATION</scope>
</reference>